<feature type="transmembrane region" description="Helical" evidence="9">
    <location>
        <begin position="507"/>
        <end position="530"/>
    </location>
</feature>
<keyword evidence="7 9" id="KW-1133">Transmembrane helix</keyword>
<keyword evidence="5" id="KW-0547">Nucleotide-binding</keyword>
<evidence type="ECO:0000256" key="4">
    <source>
        <dbReference type="ARBA" id="ARBA00022692"/>
    </source>
</evidence>
<comment type="similarity">
    <text evidence="2">Belongs to the ABC transporter superfamily. ABCG family. Eye pigment precursor importer (TC 3.A.1.204) subfamily.</text>
</comment>
<dbReference type="SMART" id="SM00382">
    <property type="entry name" value="AAA"/>
    <property type="match status" value="1"/>
</dbReference>
<dbReference type="PROSITE" id="PS50893">
    <property type="entry name" value="ABC_TRANSPORTER_2"/>
    <property type="match status" value="1"/>
</dbReference>
<dbReference type="InterPro" id="IPR043926">
    <property type="entry name" value="ABCG_dom"/>
</dbReference>
<dbReference type="RefSeq" id="XP_010930786.1">
    <property type="nucleotide sequence ID" value="XM_010932484.3"/>
</dbReference>
<evidence type="ECO:0000256" key="1">
    <source>
        <dbReference type="ARBA" id="ARBA00004141"/>
    </source>
</evidence>
<name>A0A6I9RRI6_ELAGV</name>
<dbReference type="OrthoDB" id="245989at2759"/>
<keyword evidence="11" id="KW-1185">Reference proteome</keyword>
<evidence type="ECO:0000256" key="7">
    <source>
        <dbReference type="ARBA" id="ARBA00022989"/>
    </source>
</evidence>
<dbReference type="Proteomes" id="UP000504607">
    <property type="component" value="Chromosome 9"/>
</dbReference>
<reference evidence="12" key="1">
    <citation type="submission" date="2025-08" db="UniProtKB">
        <authorList>
            <consortium name="RefSeq"/>
        </authorList>
    </citation>
    <scope>IDENTIFICATION</scope>
</reference>
<gene>
    <name evidence="12" type="primary">LOC105051850</name>
</gene>
<dbReference type="PANTHER" id="PTHR48041:SF56">
    <property type="entry name" value="ABC TRANSPORTER G FAMILY MEMBER 25"/>
    <property type="match status" value="1"/>
</dbReference>
<keyword evidence="3" id="KW-0813">Transport</keyword>
<dbReference type="AlphaFoldDB" id="A0A6I9RRI6"/>
<dbReference type="GO" id="GO:0016887">
    <property type="term" value="F:ATP hydrolysis activity"/>
    <property type="evidence" value="ECO:0007669"/>
    <property type="project" value="InterPro"/>
</dbReference>
<comment type="subcellular location">
    <subcellularLocation>
        <location evidence="1">Membrane</location>
        <topology evidence="1">Multi-pass membrane protein</topology>
    </subcellularLocation>
</comment>
<dbReference type="InterPro" id="IPR003593">
    <property type="entry name" value="AAA+_ATPase"/>
</dbReference>
<dbReference type="InterPro" id="IPR013525">
    <property type="entry name" value="ABC2_TM"/>
</dbReference>
<feature type="transmembrane region" description="Helical" evidence="9">
    <location>
        <begin position="613"/>
        <end position="637"/>
    </location>
</feature>
<organism evidence="11 12">
    <name type="scientific">Elaeis guineensis var. tenera</name>
    <name type="common">Oil palm</name>
    <dbReference type="NCBI Taxonomy" id="51953"/>
    <lineage>
        <taxon>Eukaryota</taxon>
        <taxon>Viridiplantae</taxon>
        <taxon>Streptophyta</taxon>
        <taxon>Embryophyta</taxon>
        <taxon>Tracheophyta</taxon>
        <taxon>Spermatophyta</taxon>
        <taxon>Magnoliopsida</taxon>
        <taxon>Liliopsida</taxon>
        <taxon>Arecaceae</taxon>
        <taxon>Arecoideae</taxon>
        <taxon>Cocoseae</taxon>
        <taxon>Elaeidinae</taxon>
        <taxon>Elaeis</taxon>
    </lineage>
</organism>
<dbReference type="InterPro" id="IPR050352">
    <property type="entry name" value="ABCG_transporters"/>
</dbReference>
<dbReference type="InParanoid" id="A0A6I9RRI6"/>
<dbReference type="KEGG" id="egu:105051850"/>
<evidence type="ECO:0000313" key="12">
    <source>
        <dbReference type="RefSeq" id="XP_010930786.1"/>
    </source>
</evidence>
<dbReference type="GeneID" id="105051850"/>
<keyword evidence="4 9" id="KW-0812">Transmembrane</keyword>
<evidence type="ECO:0000256" key="2">
    <source>
        <dbReference type="ARBA" id="ARBA00005814"/>
    </source>
</evidence>
<dbReference type="SUPFAM" id="SSF52540">
    <property type="entry name" value="P-loop containing nucleoside triphosphate hydrolases"/>
    <property type="match status" value="1"/>
</dbReference>
<proteinExistence type="inferred from homology"/>
<dbReference type="Gene3D" id="3.40.50.300">
    <property type="entry name" value="P-loop containing nucleotide triphosphate hydrolases"/>
    <property type="match status" value="1"/>
</dbReference>
<dbReference type="GO" id="GO:0140359">
    <property type="term" value="F:ABC-type transporter activity"/>
    <property type="evidence" value="ECO:0007669"/>
    <property type="project" value="InterPro"/>
</dbReference>
<keyword evidence="8 9" id="KW-0472">Membrane</keyword>
<evidence type="ECO:0000259" key="10">
    <source>
        <dbReference type="PROSITE" id="PS50893"/>
    </source>
</evidence>
<feature type="transmembrane region" description="Helical" evidence="9">
    <location>
        <begin position="537"/>
        <end position="556"/>
    </location>
</feature>
<evidence type="ECO:0000256" key="3">
    <source>
        <dbReference type="ARBA" id="ARBA00022448"/>
    </source>
</evidence>
<evidence type="ECO:0000256" key="5">
    <source>
        <dbReference type="ARBA" id="ARBA00022741"/>
    </source>
</evidence>
<evidence type="ECO:0000313" key="11">
    <source>
        <dbReference type="Proteomes" id="UP000504607"/>
    </source>
</evidence>
<feature type="transmembrane region" description="Helical" evidence="9">
    <location>
        <begin position="399"/>
        <end position="417"/>
    </location>
</feature>
<dbReference type="GO" id="GO:0005524">
    <property type="term" value="F:ATP binding"/>
    <property type="evidence" value="ECO:0007669"/>
    <property type="project" value="UniProtKB-KW"/>
</dbReference>
<evidence type="ECO:0000256" key="9">
    <source>
        <dbReference type="SAM" id="Phobius"/>
    </source>
</evidence>
<accession>A0A6I9RRI6</accession>
<sequence>MPPNCEEHDQNNEVSNPSMDSFISNSCYPLSLQFMDITYRIKLDPKASARGSGIKRIFHGGAGNSSAAVPEERTILNGISGAVSPGEILAVLGPSGSGKSTLLSVIAGRLQGKHSGVVLANGSRLTKPVLRRTGFVAQDDVLYPHLTVRETLVFCAMLRLPRTVAAAEKVAAAEAVVAELGLGKCADTAVGNAFVRGISGGERKRVSIGHEMLVNPSLLVLDEPTSGLDSTAAYRLVATLAGLAAKGRAIVTSIHQPSSRVYQMFDSVLLLSEGNCLYFGRGREAMDYFGSVGFAPRFHVNPADFMLDLANGVAQIDYQGDAEKSNVKQSLVASYNRVLAPEVKACITAAVVGDAAQSGSERPTMKEHRNCSSISWFSQFSILLCRSLKERRHETFNSLRVFQVMAASILAGSMWWHSNIHDVRDRLGLLFFISIFWGVFASFNAVFTFPQERAIFIKERSSGMYSLSSYFMARMAGDLPMELILPTISALILYWMAGLRPEPRAFMLTLVVLLGYVLVAQGLGLALGAAIMDAKQASTVITVTMLAFLLTGGFYVQHVPSCLIWMKYTSFTFYCYRLLINLQYKESELVTLLGLSHHRNGRETVEQELGGQVSTVVCIVALVAMFVGYRILAYLALRRIKT</sequence>
<evidence type="ECO:0000256" key="6">
    <source>
        <dbReference type="ARBA" id="ARBA00022840"/>
    </source>
</evidence>
<dbReference type="PANTHER" id="PTHR48041">
    <property type="entry name" value="ABC TRANSPORTER G FAMILY MEMBER 28"/>
    <property type="match status" value="1"/>
</dbReference>
<dbReference type="Pfam" id="PF00005">
    <property type="entry name" value="ABC_tran"/>
    <property type="match status" value="1"/>
</dbReference>
<dbReference type="FunFam" id="3.40.50.300:FF:000337">
    <property type="entry name" value="ABC transporter G family member 22"/>
    <property type="match status" value="1"/>
</dbReference>
<feature type="transmembrane region" description="Helical" evidence="9">
    <location>
        <begin position="429"/>
        <end position="450"/>
    </location>
</feature>
<dbReference type="Pfam" id="PF01061">
    <property type="entry name" value="ABC2_membrane"/>
    <property type="match status" value="1"/>
</dbReference>
<keyword evidence="6" id="KW-0067">ATP-binding</keyword>
<feature type="domain" description="ABC transporter" evidence="10">
    <location>
        <begin position="32"/>
        <end position="298"/>
    </location>
</feature>
<feature type="transmembrane region" description="Helical" evidence="9">
    <location>
        <begin position="471"/>
        <end position="495"/>
    </location>
</feature>
<dbReference type="InterPro" id="IPR027417">
    <property type="entry name" value="P-loop_NTPase"/>
</dbReference>
<protein>
    <submittedName>
        <fullName evidence="12">ABC transporter G family member 25</fullName>
    </submittedName>
</protein>
<dbReference type="InterPro" id="IPR003439">
    <property type="entry name" value="ABC_transporter-like_ATP-bd"/>
</dbReference>
<evidence type="ECO:0000256" key="8">
    <source>
        <dbReference type="ARBA" id="ARBA00023136"/>
    </source>
</evidence>
<dbReference type="FunCoup" id="A0A6I9RRI6">
    <property type="interactions" value="173"/>
</dbReference>
<dbReference type="GO" id="GO:0005886">
    <property type="term" value="C:plasma membrane"/>
    <property type="evidence" value="ECO:0007669"/>
    <property type="project" value="TreeGrafter"/>
</dbReference>
<dbReference type="Pfam" id="PF19055">
    <property type="entry name" value="ABC2_membrane_7"/>
    <property type="match status" value="1"/>
</dbReference>